<organism evidence="2 3">
    <name type="scientific">Halobacillus aidingensis</name>
    <dbReference type="NCBI Taxonomy" id="240303"/>
    <lineage>
        <taxon>Bacteria</taxon>
        <taxon>Bacillati</taxon>
        <taxon>Bacillota</taxon>
        <taxon>Bacilli</taxon>
        <taxon>Bacillales</taxon>
        <taxon>Bacillaceae</taxon>
        <taxon>Halobacillus</taxon>
    </lineage>
</organism>
<feature type="transmembrane region" description="Helical" evidence="1">
    <location>
        <begin position="31"/>
        <end position="53"/>
    </location>
</feature>
<dbReference type="RefSeq" id="WP_089650923.1">
    <property type="nucleotide sequence ID" value="NZ_FNIZ01000002.1"/>
</dbReference>
<feature type="transmembrane region" description="Helical" evidence="1">
    <location>
        <begin position="7"/>
        <end position="25"/>
    </location>
</feature>
<dbReference type="OrthoDB" id="2973416at2"/>
<evidence type="ECO:0000313" key="2">
    <source>
        <dbReference type="EMBL" id="SDN99030.1"/>
    </source>
</evidence>
<accession>A0A1H0FWP4</accession>
<reference evidence="3" key="1">
    <citation type="submission" date="2016-10" db="EMBL/GenBank/DDBJ databases">
        <authorList>
            <person name="Varghese N."/>
            <person name="Submissions S."/>
        </authorList>
    </citation>
    <scope>NUCLEOTIDE SEQUENCE [LARGE SCALE GENOMIC DNA]</scope>
    <source>
        <strain evidence="3">CGMCC 1.3703</strain>
    </source>
</reference>
<name>A0A1H0FWP4_HALAD</name>
<proteinExistence type="predicted"/>
<evidence type="ECO:0000313" key="3">
    <source>
        <dbReference type="Proteomes" id="UP000198860"/>
    </source>
</evidence>
<keyword evidence="3" id="KW-1185">Reference proteome</keyword>
<dbReference type="EMBL" id="FNIZ01000002">
    <property type="protein sequence ID" value="SDN99030.1"/>
    <property type="molecule type" value="Genomic_DNA"/>
</dbReference>
<keyword evidence="1" id="KW-0812">Transmembrane</keyword>
<dbReference type="STRING" id="240303.SAMN05421677_102141"/>
<dbReference type="AlphaFoldDB" id="A0A1H0FWP4"/>
<evidence type="ECO:0000256" key="1">
    <source>
        <dbReference type="SAM" id="Phobius"/>
    </source>
</evidence>
<protein>
    <submittedName>
        <fullName evidence="2">Uncharacterized protein</fullName>
    </submittedName>
</protein>
<keyword evidence="1" id="KW-1133">Transmembrane helix</keyword>
<keyword evidence="1" id="KW-0472">Membrane</keyword>
<dbReference type="Proteomes" id="UP000198860">
    <property type="component" value="Unassembled WGS sequence"/>
</dbReference>
<gene>
    <name evidence="2" type="ORF">SAMN05421677_102141</name>
</gene>
<sequence length="59" mass="6630">MTRSQQIFLGLALGFALFLGFQLGLAVSNQWIVIILIALGCGFITRFVLQWFFKRGNHG</sequence>